<reference evidence="1" key="1">
    <citation type="submission" date="2023-07" db="EMBL/GenBank/DDBJ databases">
        <title>Black Yeasts Isolated from many extreme environments.</title>
        <authorList>
            <person name="Coleine C."/>
            <person name="Stajich J.E."/>
            <person name="Selbmann L."/>
        </authorList>
    </citation>
    <scope>NUCLEOTIDE SEQUENCE</scope>
    <source>
        <strain evidence="1">CCFEE 5714</strain>
    </source>
</reference>
<keyword evidence="2" id="KW-1185">Reference proteome</keyword>
<sequence length="614" mass="70372">METTRVGETCYYALWQVRYRCIKDRNWNDAPEYFWIDALCIDQANLDEKSHQVALMTEIYSKAERVLASVGPQSEYGDLLFDFFADLSQGLHAMWLGAWDPCVDLAKRFDDFMMGRILRRRGSGLHVITLIDILYEFAQRGYWGRKWVLQEILLNDNVVILCGERAARLAILKIYEIFLSGALRLFPGSIDREFREFGPVGRIYQLNGCTLMMVVKTMDRSPFKSMQLQDAVRTFIAFECTHPLDQVYAIQAFIVPNSQGQQIVPDYTKSTLDLAVQVLGQAESWSWKYLMVDLLPMLRPSRSRTAKDLRTKIRGRHRLDSAALRLPAYYDLNTGHAYVRAMPRTSDHVNSAALTIDRTRVTPFAVSWSRICFDDDGFFTAQLHRMTDTQLSYECTMFSDGKPWKMSYVNETFHPDNLAFPHPIEAPQVLWVDNLEAALVPQFTRLGDLMLQTDMWSPQGTKGLVLRHHLHDIYEIVGHALLNPYYSICSGGSECSHVQANSNSSNTTQIPQSLKFEVFFDKTDYLLSTVILPDSRFALPFLNKKVPTGLTRQRFSSFAVSYPAYFTEKQKRRYLSNIKLNVSPFEMERGRGIAGPIRHRAGNGNDLRRVASVG</sequence>
<protein>
    <submittedName>
        <fullName evidence="1">Uncharacterized protein</fullName>
    </submittedName>
</protein>
<organism evidence="1 2">
    <name type="scientific">Vermiconidia calcicola</name>
    <dbReference type="NCBI Taxonomy" id="1690605"/>
    <lineage>
        <taxon>Eukaryota</taxon>
        <taxon>Fungi</taxon>
        <taxon>Dikarya</taxon>
        <taxon>Ascomycota</taxon>
        <taxon>Pezizomycotina</taxon>
        <taxon>Dothideomycetes</taxon>
        <taxon>Dothideomycetidae</taxon>
        <taxon>Mycosphaerellales</taxon>
        <taxon>Extremaceae</taxon>
        <taxon>Vermiconidia</taxon>
    </lineage>
</organism>
<proteinExistence type="predicted"/>
<gene>
    <name evidence="1" type="ORF">LTR37_004646</name>
</gene>
<evidence type="ECO:0000313" key="2">
    <source>
        <dbReference type="Proteomes" id="UP001281147"/>
    </source>
</evidence>
<evidence type="ECO:0000313" key="1">
    <source>
        <dbReference type="EMBL" id="KAK3719082.1"/>
    </source>
</evidence>
<dbReference type="Proteomes" id="UP001281147">
    <property type="component" value="Unassembled WGS sequence"/>
</dbReference>
<name>A0ACC3NMI0_9PEZI</name>
<accession>A0ACC3NMI0</accession>
<comment type="caution">
    <text evidence="1">The sequence shown here is derived from an EMBL/GenBank/DDBJ whole genome shotgun (WGS) entry which is preliminary data.</text>
</comment>
<dbReference type="EMBL" id="JAUTXU010000028">
    <property type="protein sequence ID" value="KAK3719082.1"/>
    <property type="molecule type" value="Genomic_DNA"/>
</dbReference>